<evidence type="ECO:0000256" key="4">
    <source>
        <dbReference type="ARBA" id="ARBA00022989"/>
    </source>
</evidence>
<dbReference type="Gene3D" id="1.20.1250.20">
    <property type="entry name" value="MFS general substrate transporter like domains"/>
    <property type="match status" value="1"/>
</dbReference>
<evidence type="ECO:0000313" key="10">
    <source>
        <dbReference type="EMBL" id="CAD9601690.1"/>
    </source>
</evidence>
<evidence type="ECO:0000256" key="2">
    <source>
        <dbReference type="ARBA" id="ARBA00022448"/>
    </source>
</evidence>
<keyword evidence="4 8" id="KW-1133">Transmembrane helix</keyword>
<feature type="transmembrane region" description="Helical" evidence="8">
    <location>
        <begin position="371"/>
        <end position="393"/>
    </location>
</feature>
<evidence type="ECO:0000256" key="6">
    <source>
        <dbReference type="ARBA" id="ARBA00024338"/>
    </source>
</evidence>
<comment type="subcellular location">
    <subcellularLocation>
        <location evidence="1">Membrane</location>
        <topology evidence="1">Multi-pass membrane protein</topology>
    </subcellularLocation>
</comment>
<keyword evidence="3 8" id="KW-0812">Transmembrane</keyword>
<dbReference type="EMBL" id="HBGY01027277">
    <property type="protein sequence ID" value="CAD9601690.1"/>
    <property type="molecule type" value="Transcribed_RNA"/>
</dbReference>
<evidence type="ECO:0000256" key="5">
    <source>
        <dbReference type="ARBA" id="ARBA00023136"/>
    </source>
</evidence>
<feature type="transmembrane region" description="Helical" evidence="8">
    <location>
        <begin position="186"/>
        <end position="208"/>
    </location>
</feature>
<evidence type="ECO:0000256" key="7">
    <source>
        <dbReference type="SAM" id="MobiDB-lite"/>
    </source>
</evidence>
<feature type="transmembrane region" description="Helical" evidence="8">
    <location>
        <begin position="244"/>
        <end position="266"/>
    </location>
</feature>
<gene>
    <name evidence="10" type="ORF">LDAN0321_LOCUS16910</name>
    <name evidence="11" type="ORF">LDAN0321_LOCUS16911</name>
</gene>
<dbReference type="SUPFAM" id="SSF103473">
    <property type="entry name" value="MFS general substrate transporter"/>
    <property type="match status" value="1"/>
</dbReference>
<accession>A0A6U2RLM4</accession>
<evidence type="ECO:0000259" key="9">
    <source>
        <dbReference type="PROSITE" id="PS50850"/>
    </source>
</evidence>
<name>A0A6U2RLM4_9STRA</name>
<feature type="transmembrane region" description="Helical" evidence="8">
    <location>
        <begin position="405"/>
        <end position="425"/>
    </location>
</feature>
<feature type="transmembrane region" description="Helical" evidence="8">
    <location>
        <begin position="278"/>
        <end position="296"/>
    </location>
</feature>
<comment type="similarity">
    <text evidence="6">Belongs to the major facilitator superfamily. Spinster (TC 2.A.1.49) family.</text>
</comment>
<feature type="domain" description="Major facilitator superfamily (MFS) profile" evidence="9">
    <location>
        <begin position="141"/>
        <end position="562"/>
    </location>
</feature>
<dbReference type="EMBL" id="HBGY01027278">
    <property type="protein sequence ID" value="CAD9601692.1"/>
    <property type="molecule type" value="Transcribed_RNA"/>
</dbReference>
<dbReference type="GO" id="GO:0022857">
    <property type="term" value="F:transmembrane transporter activity"/>
    <property type="evidence" value="ECO:0007669"/>
    <property type="project" value="InterPro"/>
</dbReference>
<dbReference type="InterPro" id="IPR036259">
    <property type="entry name" value="MFS_trans_sf"/>
</dbReference>
<dbReference type="PROSITE" id="PS50850">
    <property type="entry name" value="MFS"/>
    <property type="match status" value="1"/>
</dbReference>
<evidence type="ECO:0000313" key="11">
    <source>
        <dbReference type="EMBL" id="CAD9601692.1"/>
    </source>
</evidence>
<feature type="region of interest" description="Disordered" evidence="7">
    <location>
        <begin position="26"/>
        <end position="46"/>
    </location>
</feature>
<dbReference type="AlphaFoldDB" id="A0A6U2RLM4"/>
<keyword evidence="2" id="KW-0813">Transport</keyword>
<dbReference type="PANTHER" id="PTHR23505">
    <property type="entry name" value="SPINSTER"/>
    <property type="match status" value="1"/>
</dbReference>
<sequence length="704" mass="76720">MSGMGSYSIPIRDNAEHGDHCFYHSDRSDDATGSSFSSGRATPLHQNTYLPTADRERTSMQQQHDIDGLMRMSYQNGHHTVKHKDIYNSNEIVMNGGSNGGIEAYGDGMNKEAGESCASLDRSAISTHSRGSLAASVAEDWNPMVHAQCLILGLAFGCVWSPQNLMAPNLTQMGDFFHFSSSQRDLYLGSNIFFATAVLSLPISGLIGLYSDLVHSRKKLYAYTVIAGGIACIVTGSAKSYLVLYWARFINGGCMAGATPVAFSFLGDLFHTEQRNAASSALTSCMGAGIALGQVYAGTVGPRLGWQYPFYVCGSLCIFSAVLILLFVEDPVRGGKEEVLQAIIRKGGQYDRKLTWEGFKLSMRTNRSNRLLFWQGFFSSVPWGIMFCFLNDYLSQEKGLSVPNATYLVMVFGVGCAFGGILGGWIGQETTKMNRSYMPIFMSVTTFLGTFPLLWILDAPFESAGVFPCFFAFLSGFIGSLPSVNGRPALINVNPPESRGATLTAANLIINSARGIGPAFVTATMATFHCSRQTAFNVLIPIFWAIAAVQLMILAKTLPEDQDAMEKELSSYANTLTCGHSHDSVGSFDDDDLTSVISIEERMTAFDQHAALESLKFVESAIMEIGGRGSLQHIDRSVDFDASTDLLVGEVAEPSFEVSWSPPNHKGGYGSNYFFRGNHLQNDNDLNGRDKWLEDSNAEVRSIA</sequence>
<feature type="transmembrane region" description="Helical" evidence="8">
    <location>
        <begin position="220"/>
        <end position="238"/>
    </location>
</feature>
<proteinExistence type="inferred from homology"/>
<reference evidence="10" key="1">
    <citation type="submission" date="2021-01" db="EMBL/GenBank/DDBJ databases">
        <authorList>
            <person name="Corre E."/>
            <person name="Pelletier E."/>
            <person name="Niang G."/>
            <person name="Scheremetjew M."/>
            <person name="Finn R."/>
            <person name="Kale V."/>
            <person name="Holt S."/>
            <person name="Cochrane G."/>
            <person name="Meng A."/>
            <person name="Brown T."/>
            <person name="Cohen L."/>
        </authorList>
    </citation>
    <scope>NUCLEOTIDE SEQUENCE</scope>
    <source>
        <strain evidence="10">B650</strain>
    </source>
</reference>
<evidence type="ECO:0000256" key="3">
    <source>
        <dbReference type="ARBA" id="ARBA00022692"/>
    </source>
</evidence>
<protein>
    <recommendedName>
        <fullName evidence="9">Major facilitator superfamily (MFS) profile domain-containing protein</fullName>
    </recommendedName>
</protein>
<feature type="transmembrane region" description="Helical" evidence="8">
    <location>
        <begin position="308"/>
        <end position="328"/>
    </location>
</feature>
<feature type="transmembrane region" description="Helical" evidence="8">
    <location>
        <begin position="437"/>
        <end position="457"/>
    </location>
</feature>
<keyword evidence="5 8" id="KW-0472">Membrane</keyword>
<dbReference type="InterPro" id="IPR044770">
    <property type="entry name" value="MFS_spinster-like"/>
</dbReference>
<feature type="compositionally biased region" description="Polar residues" evidence="7">
    <location>
        <begin position="31"/>
        <end position="46"/>
    </location>
</feature>
<dbReference type="InterPro" id="IPR020846">
    <property type="entry name" value="MFS_dom"/>
</dbReference>
<feature type="transmembrane region" description="Helical" evidence="8">
    <location>
        <begin position="535"/>
        <end position="555"/>
    </location>
</feature>
<dbReference type="PANTHER" id="PTHR23505:SF79">
    <property type="entry name" value="PROTEIN SPINSTER"/>
    <property type="match status" value="1"/>
</dbReference>
<organism evidence="10">
    <name type="scientific">Leptocylindrus danicus</name>
    <dbReference type="NCBI Taxonomy" id="163516"/>
    <lineage>
        <taxon>Eukaryota</taxon>
        <taxon>Sar</taxon>
        <taxon>Stramenopiles</taxon>
        <taxon>Ochrophyta</taxon>
        <taxon>Bacillariophyta</taxon>
        <taxon>Coscinodiscophyceae</taxon>
        <taxon>Chaetocerotophycidae</taxon>
        <taxon>Leptocylindrales</taxon>
        <taxon>Leptocylindraceae</taxon>
        <taxon>Leptocylindrus</taxon>
    </lineage>
</organism>
<dbReference type="Pfam" id="PF07690">
    <property type="entry name" value="MFS_1"/>
    <property type="match status" value="1"/>
</dbReference>
<dbReference type="GO" id="GO:0016020">
    <property type="term" value="C:membrane"/>
    <property type="evidence" value="ECO:0007669"/>
    <property type="project" value="UniProtKB-SubCell"/>
</dbReference>
<dbReference type="InterPro" id="IPR011701">
    <property type="entry name" value="MFS"/>
</dbReference>
<evidence type="ECO:0000256" key="8">
    <source>
        <dbReference type="SAM" id="Phobius"/>
    </source>
</evidence>
<feature type="transmembrane region" description="Helical" evidence="8">
    <location>
        <begin position="463"/>
        <end position="481"/>
    </location>
</feature>
<evidence type="ECO:0000256" key="1">
    <source>
        <dbReference type="ARBA" id="ARBA00004141"/>
    </source>
</evidence>